<name>A0A409XLA3_PSICY</name>
<dbReference type="OrthoDB" id="3017048at2759"/>
<accession>A0A409XLA3</accession>
<sequence>MDRLKGALIPQLTEARRAAIVNASKRTAEAEETAKKLQLILKEKAETEKDLQKRVELSRQRKQLSKDLVVTLQKLGEAKTKLETVSKRANTLEARIQTLRSETDDFELKYQFIREVVLAEAKIQNAKKQHNEMIIELDHLGIN</sequence>
<keyword evidence="3" id="KW-1185">Reference proteome</keyword>
<proteinExistence type="predicted"/>
<dbReference type="Proteomes" id="UP000283269">
    <property type="component" value="Unassembled WGS sequence"/>
</dbReference>
<reference evidence="2 3" key="1">
    <citation type="journal article" date="2018" name="Evol. Lett.">
        <title>Horizontal gene cluster transfer increased hallucinogenic mushroom diversity.</title>
        <authorList>
            <person name="Reynolds H.T."/>
            <person name="Vijayakumar V."/>
            <person name="Gluck-Thaler E."/>
            <person name="Korotkin H.B."/>
            <person name="Matheny P.B."/>
            <person name="Slot J.C."/>
        </authorList>
    </citation>
    <scope>NUCLEOTIDE SEQUENCE [LARGE SCALE GENOMIC DNA]</scope>
    <source>
        <strain evidence="2 3">2631</strain>
    </source>
</reference>
<evidence type="ECO:0000256" key="1">
    <source>
        <dbReference type="SAM" id="Coils"/>
    </source>
</evidence>
<dbReference type="EMBL" id="NHYD01001342">
    <property type="protein sequence ID" value="PPQ91500.1"/>
    <property type="molecule type" value="Genomic_DNA"/>
</dbReference>
<comment type="caution">
    <text evidence="2">The sequence shown here is derived from an EMBL/GenBank/DDBJ whole genome shotgun (WGS) entry which is preliminary data.</text>
</comment>
<evidence type="ECO:0000313" key="3">
    <source>
        <dbReference type="Proteomes" id="UP000283269"/>
    </source>
</evidence>
<dbReference type="InParanoid" id="A0A409XLA3"/>
<organism evidence="2 3">
    <name type="scientific">Psilocybe cyanescens</name>
    <dbReference type="NCBI Taxonomy" id="93625"/>
    <lineage>
        <taxon>Eukaryota</taxon>
        <taxon>Fungi</taxon>
        <taxon>Dikarya</taxon>
        <taxon>Basidiomycota</taxon>
        <taxon>Agaricomycotina</taxon>
        <taxon>Agaricomycetes</taxon>
        <taxon>Agaricomycetidae</taxon>
        <taxon>Agaricales</taxon>
        <taxon>Agaricineae</taxon>
        <taxon>Strophariaceae</taxon>
        <taxon>Psilocybe</taxon>
    </lineage>
</organism>
<feature type="coiled-coil region" evidence="1">
    <location>
        <begin position="30"/>
        <end position="136"/>
    </location>
</feature>
<keyword evidence="1" id="KW-0175">Coiled coil</keyword>
<dbReference type="AlphaFoldDB" id="A0A409XLA3"/>
<gene>
    <name evidence="2" type="ORF">CVT25_013757</name>
</gene>
<protein>
    <submittedName>
        <fullName evidence="2">Uncharacterized protein</fullName>
    </submittedName>
</protein>
<evidence type="ECO:0000313" key="2">
    <source>
        <dbReference type="EMBL" id="PPQ91500.1"/>
    </source>
</evidence>